<dbReference type="GO" id="GO:0000978">
    <property type="term" value="F:RNA polymerase II cis-regulatory region sequence-specific DNA binding"/>
    <property type="evidence" value="ECO:0007669"/>
    <property type="project" value="InterPro"/>
</dbReference>
<keyword evidence="6" id="KW-0677">Repeat</keyword>
<keyword evidence="10 17" id="KW-0238">DNA-binding</keyword>
<dbReference type="InterPro" id="IPR015633">
    <property type="entry name" value="E2F"/>
</dbReference>
<keyword evidence="5" id="KW-0132">Cell division</keyword>
<feature type="coiled-coil region" evidence="18">
    <location>
        <begin position="753"/>
        <end position="903"/>
    </location>
</feature>
<dbReference type="InterPro" id="IPR032198">
    <property type="entry name" value="E2F_CC-MB"/>
</dbReference>
<keyword evidence="9 18" id="KW-0175">Coiled coil</keyword>
<organism evidence="21 22">
    <name type="scientific">Onychostoma macrolepis</name>
    <dbReference type="NCBI Taxonomy" id="369639"/>
    <lineage>
        <taxon>Eukaryota</taxon>
        <taxon>Metazoa</taxon>
        <taxon>Chordata</taxon>
        <taxon>Craniata</taxon>
        <taxon>Vertebrata</taxon>
        <taxon>Euteleostomi</taxon>
        <taxon>Actinopterygii</taxon>
        <taxon>Neopterygii</taxon>
        <taxon>Teleostei</taxon>
        <taxon>Ostariophysi</taxon>
        <taxon>Cypriniformes</taxon>
        <taxon>Cyprinidae</taxon>
        <taxon>Acrossocheilinae</taxon>
        <taxon>Onychostoma</taxon>
    </lineage>
</organism>
<dbReference type="PROSITE" id="PS51450">
    <property type="entry name" value="LRR"/>
    <property type="match status" value="4"/>
</dbReference>
<evidence type="ECO:0000256" key="16">
    <source>
        <dbReference type="ARBA" id="ARBA00067351"/>
    </source>
</evidence>
<dbReference type="GO" id="GO:0090575">
    <property type="term" value="C:RNA polymerase II transcription regulator complex"/>
    <property type="evidence" value="ECO:0007669"/>
    <property type="project" value="TreeGrafter"/>
</dbReference>
<dbReference type="SMART" id="SM00365">
    <property type="entry name" value="LRR_SD22"/>
    <property type="match status" value="4"/>
</dbReference>
<dbReference type="Pfam" id="PF13855">
    <property type="entry name" value="LRR_8"/>
    <property type="match status" value="1"/>
</dbReference>
<feature type="compositionally biased region" description="Basic and acidic residues" evidence="19">
    <location>
        <begin position="290"/>
        <end position="308"/>
    </location>
</feature>
<dbReference type="SUPFAM" id="SSF52075">
    <property type="entry name" value="Outer arm dynein light chain 1"/>
    <property type="match status" value="1"/>
</dbReference>
<evidence type="ECO:0000256" key="18">
    <source>
        <dbReference type="SAM" id="Coils"/>
    </source>
</evidence>
<evidence type="ECO:0000256" key="15">
    <source>
        <dbReference type="ARBA" id="ARBA00061329"/>
    </source>
</evidence>
<evidence type="ECO:0000256" key="6">
    <source>
        <dbReference type="ARBA" id="ARBA00022737"/>
    </source>
</evidence>
<dbReference type="GO" id="GO:0005814">
    <property type="term" value="C:centriole"/>
    <property type="evidence" value="ECO:0007669"/>
    <property type="project" value="UniProtKB-SubCell"/>
</dbReference>
<sequence length="1376" mass="155580">MAVGELCLIDKDISSLLEVPLNPSISSLNLHCNRLTKIEGLRTAWYIKHLDLSSNRICGIEGLASLSSLRTLNLSCNLITKVEGLNGLTSLTRLNLAYNQINDLTGLLYLHGAEYKLKYLQLHSNHLDSMNHMLQCMGGLQNLKDVTLSKDGAQNPVCSLPGYREMVLQSLHQVTTLDGVDRIGNPSSLAEDSPMDVPGLEDFLEFLISSDASVNGELAKSDAPLTTPRIDEVLTQFRQRGGKPTAENQENEQRIKKLEQQVSHLIQKVPTGDGFKTNSAVPSVIHKAKRDTDRTSESECDSGKENQRHSRVLSHPRGSAGKKLTKDTKPKQSDCVTNAQKQRSTQQAVGPRRRTSVQSSGSVESTESVKKGPKSIKASPNKSSAHSQEETYRAIVEERDQERERRWKAEQAANRLSEQVKNLQTRASEEKDLQSLALHTTDRLKELLLKERSDRAALQTRLQELDERYRSTLEQLEQVHKREDQHKRALRSLEDSMTKAEALRVQQRAEEMKRTQELKNKASALKREVEILRASARQHKEKMQQLHELLASREEMHRKELATRLLPGGTEFKEAIAKEVVAIEQRFAQKQTDLEQKISDARRQYAALEDEFRMALTIEAKRFSEVKEGFDQVSAELLDMKSSLNQSQQKEKQSASLVQEFTAMVKEQKIRIAELLKAKREAAAEFKTRVQSLESRLEDDKRLNLQVELLKKDKSKLLSQLTAQESVIDGLRAERKIWGQELAQQGVSLAQDRGRLEARIEVLLGELESQKKQNNRDNDALRIKAKIVDDQTETIRKLKEALLERDEQIRKLRDENVQDQRKLKQQLEEEMASAVELRDTVEQLSIRKEDLKQQLLDKEAELDEVKETYRASSKQWQEKAELLNRLESQVKRMKEGFDSKERALIEEKDKASQAHRAAVEKLHSVDDAFRRQLESLQASHQAEILRLVNDKQKQIEKANQKVLQVEEEMRQLLEETESNKRSTAIPLNKTKREFLKYVPKNTGLLDGMAESNSASFPHTTPNGSSRHEKSLGLLTVKFVTLLQEAKDGVLDLKVAADSLAVKQKRRIYDITNVLEGIGLIEKKTKNTIQWKGESSGCQPQEVLEQVELLKANIADLEIQERELDMQKACLQQGIKHLNEDPSSCRYPYSQSLYTYSYVTHEDICDAFSGDTLLAVMAPSGTQLEVPVPEMGHNGQKKYQVNLRSHSAPIQVMLINRETSCSKPVVVPVPPVDDISAMPTPPSTPAGLQRFPISSAELCDLKLKGPAAEHQLTPSSTSPDMHMECNSESPVSQCLLMQGSLGGPEEQQREMGGQDLQSMLEEMRDEREGVSNLIDELMSSDVFPLLRLSPNPGVDYNFNLDDNEGVCDLFDVQILNY</sequence>
<evidence type="ECO:0000256" key="17">
    <source>
        <dbReference type="RuleBase" id="RU003796"/>
    </source>
</evidence>
<evidence type="ECO:0000256" key="3">
    <source>
        <dbReference type="ARBA" id="ARBA00022490"/>
    </source>
</evidence>
<dbReference type="Gene3D" id="1.10.10.10">
    <property type="entry name" value="Winged helix-like DNA-binding domain superfamily/Winged helix DNA-binding domain"/>
    <property type="match status" value="1"/>
</dbReference>
<comment type="similarity">
    <text evidence="15">Belongs to the LRRCC1 family.</text>
</comment>
<keyword evidence="3" id="KW-0963">Cytoplasm</keyword>
<name>A0A7J6DET0_9TELE</name>
<dbReference type="SMART" id="SM01372">
    <property type="entry name" value="E2F_TDP"/>
    <property type="match status" value="1"/>
</dbReference>
<evidence type="ECO:0000259" key="20">
    <source>
        <dbReference type="SMART" id="SM01372"/>
    </source>
</evidence>
<evidence type="ECO:0000256" key="2">
    <source>
        <dbReference type="ARBA" id="ARBA00010940"/>
    </source>
</evidence>
<feature type="compositionally biased region" description="Polar residues" evidence="19">
    <location>
        <begin position="356"/>
        <end position="366"/>
    </location>
</feature>
<comment type="caution">
    <text evidence="21">The sequence shown here is derived from an EMBL/GenBank/DDBJ whole genome shotgun (WGS) entry which is preliminary data.</text>
</comment>
<dbReference type="InterPro" id="IPR036390">
    <property type="entry name" value="WH_DNA-bd_sf"/>
</dbReference>
<evidence type="ECO:0000256" key="7">
    <source>
        <dbReference type="ARBA" id="ARBA00022776"/>
    </source>
</evidence>
<evidence type="ECO:0000256" key="10">
    <source>
        <dbReference type="ARBA" id="ARBA00023125"/>
    </source>
</evidence>
<feature type="compositionally biased region" description="Polar residues" evidence="19">
    <location>
        <begin position="334"/>
        <end position="348"/>
    </location>
</feature>
<dbReference type="InterPro" id="IPR036388">
    <property type="entry name" value="WH-like_DNA-bd_sf"/>
</dbReference>
<protein>
    <recommendedName>
        <fullName evidence="16">Leucine-rich repeat and coiled-coil domain-containing protein 1</fullName>
    </recommendedName>
</protein>
<evidence type="ECO:0000256" key="9">
    <source>
        <dbReference type="ARBA" id="ARBA00023054"/>
    </source>
</evidence>
<dbReference type="PANTHER" id="PTHR12081:SF35">
    <property type="entry name" value="TRANSCRIPTION FACTOR E2F5"/>
    <property type="match status" value="1"/>
</dbReference>
<dbReference type="Proteomes" id="UP000579812">
    <property type="component" value="Unassembled WGS sequence"/>
</dbReference>
<evidence type="ECO:0000313" key="21">
    <source>
        <dbReference type="EMBL" id="KAF4117344.1"/>
    </source>
</evidence>
<dbReference type="FunFam" id="1.10.10.10:FF:000008">
    <property type="entry name" value="E2F transcription factor 1"/>
    <property type="match status" value="1"/>
</dbReference>
<keyword evidence="7" id="KW-0498">Mitosis</keyword>
<keyword evidence="17" id="KW-0539">Nucleus</keyword>
<evidence type="ECO:0000256" key="8">
    <source>
        <dbReference type="ARBA" id="ARBA00023015"/>
    </source>
</evidence>
<evidence type="ECO:0000256" key="19">
    <source>
        <dbReference type="SAM" id="MobiDB-lite"/>
    </source>
</evidence>
<dbReference type="Pfam" id="PF16421">
    <property type="entry name" value="E2F_CC-MB"/>
    <property type="match status" value="1"/>
</dbReference>
<dbReference type="GO" id="GO:0046983">
    <property type="term" value="F:protein dimerization activity"/>
    <property type="evidence" value="ECO:0007669"/>
    <property type="project" value="InterPro"/>
</dbReference>
<evidence type="ECO:0000256" key="12">
    <source>
        <dbReference type="ARBA" id="ARBA00023212"/>
    </source>
</evidence>
<dbReference type="InterPro" id="IPR032675">
    <property type="entry name" value="LRR_dom_sf"/>
</dbReference>
<dbReference type="FunFam" id="3.80.10.10:FF:000148">
    <property type="entry name" value="Leucine rich repeat and coiled-coil centrosomal protein 1"/>
    <property type="match status" value="1"/>
</dbReference>
<keyword evidence="22" id="KW-1185">Reference proteome</keyword>
<dbReference type="FunFam" id="3.80.10.10:FF:000171">
    <property type="entry name" value="Leucine rich repeat and coiled-coil centrosomal protein 1"/>
    <property type="match status" value="1"/>
</dbReference>
<dbReference type="SUPFAM" id="SSF144074">
    <property type="entry name" value="E2F-DP heterodimerization region"/>
    <property type="match status" value="1"/>
</dbReference>
<comment type="function">
    <text evidence="14">Required for the organization of the mitotic spindle. Maintains the structural integrity of centrosomes during mitosis.</text>
</comment>
<keyword evidence="13" id="KW-0131">Cell cycle</keyword>
<feature type="coiled-coil region" evidence="18">
    <location>
        <begin position="399"/>
        <end position="556"/>
    </location>
</feature>
<reference evidence="21 22" key="1">
    <citation type="submission" date="2020-04" db="EMBL/GenBank/DDBJ databases">
        <title>Chromosome-level genome assembly of a cyprinid fish Onychostoma macrolepis by integration of Nanopore Sequencing, Bionano and Hi-C technology.</title>
        <authorList>
            <person name="Wang D."/>
        </authorList>
    </citation>
    <scope>NUCLEOTIDE SEQUENCE [LARGE SCALE GENOMIC DNA]</scope>
    <source>
        <strain evidence="21">SWU-2019</strain>
        <tissue evidence="21">Muscle</tissue>
    </source>
</reference>
<comment type="similarity">
    <text evidence="2 17">Belongs to the E2F/DP family.</text>
</comment>
<feature type="coiled-coil region" evidence="18">
    <location>
        <begin position="665"/>
        <end position="703"/>
    </location>
</feature>
<keyword evidence="12" id="KW-0206">Cytoskeleton</keyword>
<dbReference type="PANTHER" id="PTHR12081">
    <property type="entry name" value="TRANSCRIPTION FACTOR E2F"/>
    <property type="match status" value="1"/>
</dbReference>
<evidence type="ECO:0000256" key="11">
    <source>
        <dbReference type="ARBA" id="ARBA00023163"/>
    </source>
</evidence>
<comment type="subcellular location">
    <subcellularLocation>
        <location evidence="1">Cytoplasm</location>
        <location evidence="1">Cytoskeleton</location>
        <location evidence="1">Microtubule organizing center</location>
        <location evidence="1">Centrosome</location>
        <location evidence="1">Centriole</location>
    </subcellularLocation>
    <subcellularLocation>
        <location evidence="17">Nucleus</location>
    </subcellularLocation>
</comment>
<keyword evidence="11 17" id="KW-0804">Transcription</keyword>
<dbReference type="InterPro" id="IPR003316">
    <property type="entry name" value="E2F_WHTH_DNA-bd_dom"/>
</dbReference>
<evidence type="ECO:0000256" key="5">
    <source>
        <dbReference type="ARBA" id="ARBA00022618"/>
    </source>
</evidence>
<evidence type="ECO:0000256" key="13">
    <source>
        <dbReference type="ARBA" id="ARBA00023306"/>
    </source>
</evidence>
<evidence type="ECO:0000313" key="22">
    <source>
        <dbReference type="Proteomes" id="UP000579812"/>
    </source>
</evidence>
<dbReference type="GO" id="GO:0051301">
    <property type="term" value="P:cell division"/>
    <property type="evidence" value="ECO:0007669"/>
    <property type="project" value="UniProtKB-KW"/>
</dbReference>
<accession>A0A7J6DET0</accession>
<feature type="region of interest" description="Disordered" evidence="19">
    <location>
        <begin position="268"/>
        <end position="391"/>
    </location>
</feature>
<dbReference type="Pfam" id="PF02319">
    <property type="entry name" value="WHD_E2F_TDP"/>
    <property type="match status" value="1"/>
</dbReference>
<keyword evidence="4" id="KW-0433">Leucine-rich repeat</keyword>
<dbReference type="InterPro" id="IPR001611">
    <property type="entry name" value="Leu-rich_rpt"/>
</dbReference>
<dbReference type="Gene3D" id="6.10.250.540">
    <property type="match status" value="1"/>
</dbReference>
<keyword evidence="8 17" id="KW-0805">Transcription regulation</keyword>
<gene>
    <name evidence="21" type="ORF">G5714_001897</name>
</gene>
<feature type="domain" description="E2F/DP family winged-helix DNA-binding" evidence="20">
    <location>
        <begin position="1026"/>
        <end position="1092"/>
    </location>
</feature>
<proteinExistence type="inferred from homology"/>
<evidence type="ECO:0000256" key="1">
    <source>
        <dbReference type="ARBA" id="ARBA00004114"/>
    </source>
</evidence>
<dbReference type="SUPFAM" id="SSF46785">
    <property type="entry name" value="Winged helix' DNA-binding domain"/>
    <property type="match status" value="1"/>
</dbReference>
<dbReference type="CDD" id="cd14660">
    <property type="entry name" value="E2F_DD"/>
    <property type="match status" value="1"/>
</dbReference>
<evidence type="ECO:0000256" key="14">
    <source>
        <dbReference type="ARBA" id="ARBA00054059"/>
    </source>
</evidence>
<dbReference type="GO" id="GO:0000981">
    <property type="term" value="F:DNA-binding transcription factor activity, RNA polymerase II-specific"/>
    <property type="evidence" value="ECO:0007669"/>
    <property type="project" value="TreeGrafter"/>
</dbReference>
<dbReference type="EMBL" id="JAAMOB010000002">
    <property type="protein sequence ID" value="KAF4117344.1"/>
    <property type="molecule type" value="Genomic_DNA"/>
</dbReference>
<feature type="coiled-coil region" evidence="18">
    <location>
        <begin position="941"/>
        <end position="975"/>
    </location>
</feature>
<dbReference type="InterPro" id="IPR037241">
    <property type="entry name" value="E2F-DP_heterodim"/>
</dbReference>
<dbReference type="Gene3D" id="3.80.10.10">
    <property type="entry name" value="Ribonuclease Inhibitor"/>
    <property type="match status" value="2"/>
</dbReference>
<evidence type="ECO:0000256" key="4">
    <source>
        <dbReference type="ARBA" id="ARBA00022614"/>
    </source>
</evidence>